<proteinExistence type="predicted"/>
<evidence type="ECO:0000313" key="1">
    <source>
        <dbReference type="EMBL" id="RRT72504.1"/>
    </source>
</evidence>
<dbReference type="Proteomes" id="UP000287651">
    <property type="component" value="Unassembled WGS sequence"/>
</dbReference>
<comment type="caution">
    <text evidence="1">The sequence shown here is derived from an EMBL/GenBank/DDBJ whole genome shotgun (WGS) entry which is preliminary data.</text>
</comment>
<name>A0A427A8F6_ENSVE</name>
<gene>
    <name evidence="1" type="ORF">B296_00034507</name>
</gene>
<reference evidence="1 2" key="1">
    <citation type="journal article" date="2014" name="Agronomy (Basel)">
        <title>A Draft Genome Sequence for Ensete ventricosum, the Drought-Tolerant Tree Against Hunger.</title>
        <authorList>
            <person name="Harrison J."/>
            <person name="Moore K.A."/>
            <person name="Paszkiewicz K."/>
            <person name="Jones T."/>
            <person name="Grant M."/>
            <person name="Ambacheew D."/>
            <person name="Muzemil S."/>
            <person name="Studholme D.J."/>
        </authorList>
    </citation>
    <scope>NUCLEOTIDE SEQUENCE [LARGE SCALE GENOMIC DNA]</scope>
</reference>
<sequence>MTPSSGRLGITTITPLSAYKPLHEYRILRVSNSPHLCELYTTISIVEQHIPLCTVLSFTKRPTCLEHRQVWLPTSSRSSSSVIPTFVRYTFFLAYLLLVNPLSANQGCPLL</sequence>
<organism evidence="1 2">
    <name type="scientific">Ensete ventricosum</name>
    <name type="common">Abyssinian banana</name>
    <name type="synonym">Musa ensete</name>
    <dbReference type="NCBI Taxonomy" id="4639"/>
    <lineage>
        <taxon>Eukaryota</taxon>
        <taxon>Viridiplantae</taxon>
        <taxon>Streptophyta</taxon>
        <taxon>Embryophyta</taxon>
        <taxon>Tracheophyta</taxon>
        <taxon>Spermatophyta</taxon>
        <taxon>Magnoliopsida</taxon>
        <taxon>Liliopsida</taxon>
        <taxon>Zingiberales</taxon>
        <taxon>Musaceae</taxon>
        <taxon>Ensete</taxon>
    </lineage>
</organism>
<dbReference type="EMBL" id="AMZH03003386">
    <property type="protein sequence ID" value="RRT72504.1"/>
    <property type="molecule type" value="Genomic_DNA"/>
</dbReference>
<accession>A0A427A8F6</accession>
<evidence type="ECO:0000313" key="2">
    <source>
        <dbReference type="Proteomes" id="UP000287651"/>
    </source>
</evidence>
<protein>
    <submittedName>
        <fullName evidence="1">Uncharacterized protein</fullName>
    </submittedName>
</protein>
<dbReference type="AlphaFoldDB" id="A0A427A8F6"/>